<reference evidence="4" key="2">
    <citation type="submission" date="2008-08" db="EMBL/GenBank/DDBJ databases">
        <authorList>
            <consortium name="Diatom Consortium"/>
            <person name="Grigoriev I."/>
            <person name="Grimwood J."/>
            <person name="Kuo A."/>
            <person name="Otillar R.P."/>
            <person name="Salamov A."/>
            <person name="Detter J.C."/>
            <person name="Lindquist E."/>
            <person name="Shapiro H."/>
            <person name="Lucas S."/>
            <person name="Glavina del Rio T."/>
            <person name="Pitluck S."/>
            <person name="Rokhsar D."/>
            <person name="Bowler C."/>
        </authorList>
    </citation>
    <scope>GENOME REANNOTATION</scope>
    <source>
        <strain evidence="4">CCAP 1055/1</strain>
    </source>
</reference>
<feature type="compositionally biased region" description="Acidic residues" evidence="1">
    <location>
        <begin position="88"/>
        <end position="99"/>
    </location>
</feature>
<evidence type="ECO:0000313" key="4">
    <source>
        <dbReference type="Proteomes" id="UP000000759"/>
    </source>
</evidence>
<dbReference type="InParanoid" id="B7FZD0"/>
<feature type="region of interest" description="Disordered" evidence="1">
    <location>
        <begin position="86"/>
        <end position="130"/>
    </location>
</feature>
<keyword evidence="4" id="KW-1185">Reference proteome</keyword>
<dbReference type="HOGENOM" id="CLU_2163330_0_0_1"/>
<gene>
    <name evidence="3" type="ORF">PHATRDRAFT_45975</name>
</gene>
<evidence type="ECO:0000313" key="3">
    <source>
        <dbReference type="EMBL" id="EEC48517.1"/>
    </source>
</evidence>
<dbReference type="RefSeq" id="XP_002180326.1">
    <property type="nucleotide sequence ID" value="XM_002180290.1"/>
</dbReference>
<dbReference type="Proteomes" id="UP000000759">
    <property type="component" value="Chromosome 8"/>
</dbReference>
<reference evidence="3 4" key="1">
    <citation type="journal article" date="2008" name="Nature">
        <title>The Phaeodactylum genome reveals the evolutionary history of diatom genomes.</title>
        <authorList>
            <person name="Bowler C."/>
            <person name="Allen A.E."/>
            <person name="Badger J.H."/>
            <person name="Grimwood J."/>
            <person name="Jabbari K."/>
            <person name="Kuo A."/>
            <person name="Maheswari U."/>
            <person name="Martens C."/>
            <person name="Maumus F."/>
            <person name="Otillar R.P."/>
            <person name="Rayko E."/>
            <person name="Salamov A."/>
            <person name="Vandepoele K."/>
            <person name="Beszteri B."/>
            <person name="Gruber A."/>
            <person name="Heijde M."/>
            <person name="Katinka M."/>
            <person name="Mock T."/>
            <person name="Valentin K."/>
            <person name="Verret F."/>
            <person name="Berges J.A."/>
            <person name="Brownlee C."/>
            <person name="Cadoret J.P."/>
            <person name="Chiovitti A."/>
            <person name="Choi C.J."/>
            <person name="Coesel S."/>
            <person name="De Martino A."/>
            <person name="Detter J.C."/>
            <person name="Durkin C."/>
            <person name="Falciatore A."/>
            <person name="Fournet J."/>
            <person name="Haruta M."/>
            <person name="Huysman M.J."/>
            <person name="Jenkins B.D."/>
            <person name="Jiroutova K."/>
            <person name="Jorgensen R.E."/>
            <person name="Joubert Y."/>
            <person name="Kaplan A."/>
            <person name="Kroger N."/>
            <person name="Kroth P.G."/>
            <person name="La Roche J."/>
            <person name="Lindquist E."/>
            <person name="Lommer M."/>
            <person name="Martin-Jezequel V."/>
            <person name="Lopez P.J."/>
            <person name="Lucas S."/>
            <person name="Mangogna M."/>
            <person name="McGinnis K."/>
            <person name="Medlin L.K."/>
            <person name="Montsant A."/>
            <person name="Oudot-Le Secq M.P."/>
            <person name="Napoli C."/>
            <person name="Obornik M."/>
            <person name="Parker M.S."/>
            <person name="Petit J.L."/>
            <person name="Porcel B.M."/>
            <person name="Poulsen N."/>
            <person name="Robison M."/>
            <person name="Rychlewski L."/>
            <person name="Rynearson T.A."/>
            <person name="Schmutz J."/>
            <person name="Shapiro H."/>
            <person name="Siaut M."/>
            <person name="Stanley M."/>
            <person name="Sussman M.R."/>
            <person name="Taylor A.R."/>
            <person name="Vardi A."/>
            <person name="von Dassow P."/>
            <person name="Vyverman W."/>
            <person name="Willis A."/>
            <person name="Wyrwicz L.S."/>
            <person name="Rokhsar D.S."/>
            <person name="Weissenbach J."/>
            <person name="Armbrust E.V."/>
            <person name="Green B.R."/>
            <person name="Van de Peer Y."/>
            <person name="Grigoriev I.V."/>
        </authorList>
    </citation>
    <scope>NUCLEOTIDE SEQUENCE [LARGE SCALE GENOMIC DNA]</scope>
    <source>
        <strain evidence="3 4">CCAP 1055/1</strain>
    </source>
</reference>
<evidence type="ECO:0000256" key="2">
    <source>
        <dbReference type="SAM" id="SignalP"/>
    </source>
</evidence>
<dbReference type="EMBL" id="CM000611">
    <property type="protein sequence ID" value="EEC48517.1"/>
    <property type="molecule type" value="Genomic_DNA"/>
</dbReference>
<dbReference type="GeneID" id="7200847"/>
<dbReference type="PaxDb" id="2850-Phatr45975"/>
<sequence length="130" mass="13775">MSKLVLVLVLVTVAPFSESFTIGCRRLSLSAKARDITVLQSTAPRSSPPKGYSYVEGSEYGNLEDELDAMGGDPAFLDSFSERKVEAAGDDGNDGENDGWDVPAFVGVSNGDVQPNDPSAPGGKRAHRLE</sequence>
<name>B7FZD0_PHATC</name>
<dbReference type="KEGG" id="pti:PHATRDRAFT_45975"/>
<organism evidence="3 4">
    <name type="scientific">Phaeodactylum tricornutum (strain CCAP 1055/1)</name>
    <dbReference type="NCBI Taxonomy" id="556484"/>
    <lineage>
        <taxon>Eukaryota</taxon>
        <taxon>Sar</taxon>
        <taxon>Stramenopiles</taxon>
        <taxon>Ochrophyta</taxon>
        <taxon>Bacillariophyta</taxon>
        <taxon>Bacillariophyceae</taxon>
        <taxon>Bacillariophycidae</taxon>
        <taxon>Naviculales</taxon>
        <taxon>Phaeodactylaceae</taxon>
        <taxon>Phaeodactylum</taxon>
    </lineage>
</organism>
<protein>
    <submittedName>
        <fullName evidence="3">Uncharacterized protein</fullName>
    </submittedName>
</protein>
<keyword evidence="2" id="KW-0732">Signal</keyword>
<proteinExistence type="predicted"/>
<accession>B7FZD0</accession>
<evidence type="ECO:0000256" key="1">
    <source>
        <dbReference type="SAM" id="MobiDB-lite"/>
    </source>
</evidence>
<feature type="signal peptide" evidence="2">
    <location>
        <begin position="1"/>
        <end position="19"/>
    </location>
</feature>
<dbReference type="AlphaFoldDB" id="B7FZD0"/>
<feature type="chain" id="PRO_5002855532" evidence="2">
    <location>
        <begin position="20"/>
        <end position="130"/>
    </location>
</feature>